<feature type="transmembrane region" description="Helical" evidence="1">
    <location>
        <begin position="275"/>
        <end position="295"/>
    </location>
</feature>
<name>A0A841DI61_PLAVE</name>
<feature type="transmembrane region" description="Helical" evidence="1">
    <location>
        <begin position="118"/>
        <end position="134"/>
    </location>
</feature>
<keyword evidence="1" id="KW-1133">Transmembrane helix</keyword>
<accession>A0A841DI61</accession>
<feature type="transmembrane region" description="Helical" evidence="1">
    <location>
        <begin position="180"/>
        <end position="200"/>
    </location>
</feature>
<keyword evidence="1" id="KW-0812">Transmembrane</keyword>
<sequence>MSRTFPETALAAGPAVTRLARGPYGWLAFLVAGGLLALGAPFLARLSPALDVLPWVVLQGATALAVLTGIRRHGLGRLWPWRLIAAATVIAWLVTTAGWAIGWVWLEIRPLLDIYERVVVDCRILGLVALVMLARRERGSPHAALLDAGIVTVGVAMPFWAFLLHPLLHTTRSTGLDLALGLATPVTDLFVLGLAARLALGKGRAPWLILLSASYGMLFIGDSAYLLDQMAGRPDGPVATVGWLAWSVLVGSAALHPSLADADAPAPDVSRRGRVTMFLILTLLSPMVSMLELTVFHEYGPETADKILIMGLTVLLAVLLVLRLNTVARLAETHAAALDR</sequence>
<organism evidence="2 3">
    <name type="scientific">Planomonospora venezuelensis</name>
    <dbReference type="NCBI Taxonomy" id="1999"/>
    <lineage>
        <taxon>Bacteria</taxon>
        <taxon>Bacillati</taxon>
        <taxon>Actinomycetota</taxon>
        <taxon>Actinomycetes</taxon>
        <taxon>Streptosporangiales</taxon>
        <taxon>Streptosporangiaceae</taxon>
        <taxon>Planomonospora</taxon>
    </lineage>
</organism>
<dbReference type="Proteomes" id="UP000562352">
    <property type="component" value="Unassembled WGS sequence"/>
</dbReference>
<dbReference type="RefSeq" id="WP_184948740.1">
    <property type="nucleotide sequence ID" value="NZ_JACHJJ010000048.1"/>
</dbReference>
<feature type="transmembrane region" description="Helical" evidence="1">
    <location>
        <begin position="24"/>
        <end position="46"/>
    </location>
</feature>
<gene>
    <name evidence="2" type="ORF">FHS22_007372</name>
</gene>
<feature type="transmembrane region" description="Helical" evidence="1">
    <location>
        <begin position="83"/>
        <end position="106"/>
    </location>
</feature>
<feature type="transmembrane region" description="Helical" evidence="1">
    <location>
        <begin position="238"/>
        <end position="255"/>
    </location>
</feature>
<keyword evidence="3" id="KW-1185">Reference proteome</keyword>
<dbReference type="EMBL" id="JACHJJ010000048">
    <property type="protein sequence ID" value="MBB5968054.1"/>
    <property type="molecule type" value="Genomic_DNA"/>
</dbReference>
<feature type="non-terminal residue" evidence="2">
    <location>
        <position position="340"/>
    </location>
</feature>
<comment type="caution">
    <text evidence="2">The sequence shown here is derived from an EMBL/GenBank/DDBJ whole genome shotgun (WGS) entry which is preliminary data.</text>
</comment>
<feature type="transmembrane region" description="Helical" evidence="1">
    <location>
        <begin position="52"/>
        <end position="71"/>
    </location>
</feature>
<feature type="transmembrane region" description="Helical" evidence="1">
    <location>
        <begin position="146"/>
        <end position="168"/>
    </location>
</feature>
<proteinExistence type="predicted"/>
<evidence type="ECO:0000313" key="3">
    <source>
        <dbReference type="Proteomes" id="UP000562352"/>
    </source>
</evidence>
<protein>
    <submittedName>
        <fullName evidence="2">Uncharacterized protein</fullName>
    </submittedName>
</protein>
<keyword evidence="1" id="KW-0472">Membrane</keyword>
<feature type="transmembrane region" description="Helical" evidence="1">
    <location>
        <begin position="307"/>
        <end position="324"/>
    </location>
</feature>
<reference evidence="2 3" key="1">
    <citation type="submission" date="2020-08" db="EMBL/GenBank/DDBJ databases">
        <title>Genomic Encyclopedia of Type Strains, Phase III (KMG-III): the genomes of soil and plant-associated and newly described type strains.</title>
        <authorList>
            <person name="Whitman W."/>
        </authorList>
    </citation>
    <scope>NUCLEOTIDE SEQUENCE [LARGE SCALE GENOMIC DNA]</scope>
    <source>
        <strain evidence="2 3">CECT 3303</strain>
    </source>
</reference>
<feature type="transmembrane region" description="Helical" evidence="1">
    <location>
        <begin position="207"/>
        <end position="226"/>
    </location>
</feature>
<evidence type="ECO:0000313" key="2">
    <source>
        <dbReference type="EMBL" id="MBB5968054.1"/>
    </source>
</evidence>
<dbReference type="AlphaFoldDB" id="A0A841DI61"/>
<evidence type="ECO:0000256" key="1">
    <source>
        <dbReference type="SAM" id="Phobius"/>
    </source>
</evidence>